<dbReference type="GO" id="GO:0030322">
    <property type="term" value="P:stabilization of membrane potential"/>
    <property type="evidence" value="ECO:0007669"/>
    <property type="project" value="TreeGrafter"/>
</dbReference>
<keyword evidence="7 8" id="KW-0407">Ion channel</keyword>
<dbReference type="PRINTS" id="PR01333">
    <property type="entry name" value="2POREKCHANEL"/>
</dbReference>
<dbReference type="Gene3D" id="1.10.287.70">
    <property type="match status" value="1"/>
</dbReference>
<reference evidence="12 13" key="1">
    <citation type="journal article" date="2017" name="Curr. Biol.">
        <title>Genome architecture and evolution of a unichromosomal asexual nematode.</title>
        <authorList>
            <person name="Fradin H."/>
            <person name="Zegar C."/>
            <person name="Gutwein M."/>
            <person name="Lucas J."/>
            <person name="Kovtun M."/>
            <person name="Corcoran D."/>
            <person name="Baugh L.R."/>
            <person name="Kiontke K."/>
            <person name="Gunsalus K."/>
            <person name="Fitch D.H."/>
            <person name="Piano F."/>
        </authorList>
    </citation>
    <scope>NUCLEOTIDE SEQUENCE [LARGE SCALE GENOMIC DNA]</scope>
    <source>
        <strain evidence="12">PF1309</strain>
    </source>
</reference>
<feature type="transmembrane region" description="Helical" evidence="10">
    <location>
        <begin position="358"/>
        <end position="377"/>
    </location>
</feature>
<dbReference type="STRING" id="2018661.A0A2A2LWD0"/>
<dbReference type="OrthoDB" id="297496at2759"/>
<dbReference type="GO" id="GO:0015271">
    <property type="term" value="F:outward rectifier potassium channel activity"/>
    <property type="evidence" value="ECO:0007669"/>
    <property type="project" value="TreeGrafter"/>
</dbReference>
<evidence type="ECO:0000256" key="7">
    <source>
        <dbReference type="ARBA" id="ARBA00023303"/>
    </source>
</evidence>
<evidence type="ECO:0000256" key="5">
    <source>
        <dbReference type="ARBA" id="ARBA00023065"/>
    </source>
</evidence>
<feature type="domain" description="Potassium channel" evidence="11">
    <location>
        <begin position="312"/>
        <end position="385"/>
    </location>
</feature>
<keyword evidence="6 10" id="KW-0472">Membrane</keyword>
<evidence type="ECO:0000256" key="6">
    <source>
        <dbReference type="ARBA" id="ARBA00023136"/>
    </source>
</evidence>
<keyword evidence="2 8" id="KW-0813">Transport</keyword>
<dbReference type="Proteomes" id="UP000218231">
    <property type="component" value="Unassembled WGS sequence"/>
</dbReference>
<sequence length="565" mass="63988">MFLVDNLKRIGKASTIAVHVVLIFGVSIYTLFGALTMQYLESPDRIKTSRVREAKAVKATLYQPPPIKFEEEENKDVAKFVRVYLGSEISEFDPGVRDCLYHVIGNLLKRANCEADKIEEYIEVGNIDRCYEMARISNIPVEKAVTRQPQQTKATTVRQKMTIEEEIQKELNKWNFGNALIFAFTIITTIGYGHVAPVTFYGRLFCIVYGVIGVPFTLLTIADLGMFIMKIIRMIINYIKKGISYVRKLINSRLNPQSDEKSEVIEKWNGDGDASTNTAKEPESVQDEEEEEEHSEQEVKKTVDSIGLGISFTLYMLFGAKILSIYEPEMDFFRALYFNFVTLTTVGLGDFVPKSHDYLIVTLIYIGIGLALTTVAIEIAADLLKKIHYAGRPMENIGNAVVWFGGKRMTMKALVKNLGDKFNIPQEELENLNIDQFVDNAIKVEKGELQTLRKPQSPVVFRDMPRPFSYSILRKSNESATLKWVDERFSKATDLSTVTEDAPVDFIVNEVGSKTAANNKGNRSGKERQKFAVPPLELDIPFLTDSSMPSSFDQDYLQTFTYSKR</sequence>
<keyword evidence="4 10" id="KW-1133">Transmembrane helix</keyword>
<evidence type="ECO:0000259" key="11">
    <source>
        <dbReference type="Pfam" id="PF07885"/>
    </source>
</evidence>
<comment type="caution">
    <text evidence="12">The sequence shown here is derived from an EMBL/GenBank/DDBJ whole genome shotgun (WGS) entry which is preliminary data.</text>
</comment>
<evidence type="ECO:0000256" key="9">
    <source>
        <dbReference type="SAM" id="MobiDB-lite"/>
    </source>
</evidence>
<evidence type="ECO:0000313" key="12">
    <source>
        <dbReference type="EMBL" id="PAV90297.1"/>
    </source>
</evidence>
<keyword evidence="3 8" id="KW-0812">Transmembrane</keyword>
<feature type="domain" description="Potassium channel" evidence="11">
    <location>
        <begin position="171"/>
        <end position="229"/>
    </location>
</feature>
<keyword evidence="13" id="KW-1185">Reference proteome</keyword>
<evidence type="ECO:0000256" key="2">
    <source>
        <dbReference type="ARBA" id="ARBA00022448"/>
    </source>
</evidence>
<dbReference type="PANTHER" id="PTHR11003">
    <property type="entry name" value="POTASSIUM CHANNEL, SUBFAMILY K"/>
    <property type="match status" value="1"/>
</dbReference>
<feature type="compositionally biased region" description="Acidic residues" evidence="9">
    <location>
        <begin position="284"/>
        <end position="295"/>
    </location>
</feature>
<feature type="transmembrane region" description="Helical" evidence="10">
    <location>
        <begin position="306"/>
        <end position="326"/>
    </location>
</feature>
<dbReference type="PANTHER" id="PTHR11003:SF273">
    <property type="entry name" value="TWIK FAMILY OF POTASSIUM CHANNELS PROTEIN 9"/>
    <property type="match status" value="1"/>
</dbReference>
<dbReference type="EMBL" id="LIAE01006382">
    <property type="protein sequence ID" value="PAV90297.1"/>
    <property type="molecule type" value="Genomic_DNA"/>
</dbReference>
<gene>
    <name evidence="12" type="ORF">WR25_25139</name>
</gene>
<proteinExistence type="inferred from homology"/>
<evidence type="ECO:0000256" key="1">
    <source>
        <dbReference type="ARBA" id="ARBA00004141"/>
    </source>
</evidence>
<evidence type="ECO:0000256" key="3">
    <source>
        <dbReference type="ARBA" id="ARBA00022692"/>
    </source>
</evidence>
<comment type="subcellular location">
    <subcellularLocation>
        <location evidence="1">Membrane</location>
        <topology evidence="1">Multi-pass membrane protein</topology>
    </subcellularLocation>
</comment>
<dbReference type="Pfam" id="PF07885">
    <property type="entry name" value="Ion_trans_2"/>
    <property type="match status" value="2"/>
</dbReference>
<feature type="transmembrane region" description="Helical" evidence="10">
    <location>
        <begin position="207"/>
        <end position="232"/>
    </location>
</feature>
<dbReference type="GO" id="GO:0022841">
    <property type="term" value="F:potassium ion leak channel activity"/>
    <property type="evidence" value="ECO:0007669"/>
    <property type="project" value="TreeGrafter"/>
</dbReference>
<dbReference type="AlphaFoldDB" id="A0A2A2LWD0"/>
<organism evidence="12 13">
    <name type="scientific">Diploscapter pachys</name>
    <dbReference type="NCBI Taxonomy" id="2018661"/>
    <lineage>
        <taxon>Eukaryota</taxon>
        <taxon>Metazoa</taxon>
        <taxon>Ecdysozoa</taxon>
        <taxon>Nematoda</taxon>
        <taxon>Chromadorea</taxon>
        <taxon>Rhabditida</taxon>
        <taxon>Rhabditina</taxon>
        <taxon>Rhabditomorpha</taxon>
        <taxon>Rhabditoidea</taxon>
        <taxon>Rhabditidae</taxon>
        <taxon>Diploscapter</taxon>
    </lineage>
</organism>
<dbReference type="SUPFAM" id="SSF81324">
    <property type="entry name" value="Voltage-gated potassium channels"/>
    <property type="match status" value="2"/>
</dbReference>
<protein>
    <recommendedName>
        <fullName evidence="11">Potassium channel domain-containing protein</fullName>
    </recommendedName>
</protein>
<feature type="compositionally biased region" description="Basic and acidic residues" evidence="9">
    <location>
        <begin position="261"/>
        <end position="270"/>
    </location>
</feature>
<name>A0A2A2LWD0_9BILA</name>
<evidence type="ECO:0000256" key="4">
    <source>
        <dbReference type="ARBA" id="ARBA00022989"/>
    </source>
</evidence>
<dbReference type="InterPro" id="IPR013099">
    <property type="entry name" value="K_chnl_dom"/>
</dbReference>
<feature type="transmembrane region" description="Helical" evidence="10">
    <location>
        <begin position="176"/>
        <end position="195"/>
    </location>
</feature>
<comment type="similarity">
    <text evidence="8">Belongs to the two pore domain potassium channel (TC 1.A.1.8) family.</text>
</comment>
<evidence type="ECO:0000256" key="8">
    <source>
        <dbReference type="RuleBase" id="RU003857"/>
    </source>
</evidence>
<keyword evidence="5 8" id="KW-0406">Ion transport</keyword>
<dbReference type="InterPro" id="IPR003280">
    <property type="entry name" value="2pore_dom_K_chnl"/>
</dbReference>
<dbReference type="GO" id="GO:0005886">
    <property type="term" value="C:plasma membrane"/>
    <property type="evidence" value="ECO:0007669"/>
    <property type="project" value="TreeGrafter"/>
</dbReference>
<feature type="transmembrane region" description="Helical" evidence="10">
    <location>
        <begin position="332"/>
        <end position="351"/>
    </location>
</feature>
<evidence type="ECO:0000256" key="10">
    <source>
        <dbReference type="SAM" id="Phobius"/>
    </source>
</evidence>
<evidence type="ECO:0000313" key="13">
    <source>
        <dbReference type="Proteomes" id="UP000218231"/>
    </source>
</evidence>
<feature type="region of interest" description="Disordered" evidence="9">
    <location>
        <begin position="261"/>
        <end position="298"/>
    </location>
</feature>
<feature type="transmembrane region" description="Helical" evidence="10">
    <location>
        <begin position="16"/>
        <end position="40"/>
    </location>
</feature>
<accession>A0A2A2LWD0</accession>